<evidence type="ECO:0000256" key="1">
    <source>
        <dbReference type="SAM" id="Coils"/>
    </source>
</evidence>
<feature type="compositionally biased region" description="Low complexity" evidence="2">
    <location>
        <begin position="57"/>
        <end position="70"/>
    </location>
</feature>
<dbReference type="OrthoDB" id="3258416at2759"/>
<feature type="compositionally biased region" description="Polar residues" evidence="2">
    <location>
        <begin position="578"/>
        <end position="597"/>
    </location>
</feature>
<feature type="compositionally biased region" description="Basic and acidic residues" evidence="2">
    <location>
        <begin position="547"/>
        <end position="558"/>
    </location>
</feature>
<dbReference type="EMBL" id="KV722330">
    <property type="protein sequence ID" value="OCH96538.1"/>
    <property type="molecule type" value="Genomic_DNA"/>
</dbReference>
<keyword evidence="1" id="KW-0175">Coiled coil</keyword>
<feature type="compositionally biased region" description="Acidic residues" evidence="2">
    <location>
        <begin position="167"/>
        <end position="177"/>
    </location>
</feature>
<feature type="compositionally biased region" description="Basic and acidic residues" evidence="2">
    <location>
        <begin position="97"/>
        <end position="106"/>
    </location>
</feature>
<feature type="compositionally biased region" description="Low complexity" evidence="2">
    <location>
        <begin position="606"/>
        <end position="627"/>
    </location>
</feature>
<gene>
    <name evidence="3" type="ORF">OBBRIDRAFT_743279</name>
</gene>
<accession>A0A8E2DVB7</accession>
<proteinExistence type="predicted"/>
<dbReference type="Proteomes" id="UP000250043">
    <property type="component" value="Unassembled WGS sequence"/>
</dbReference>
<feature type="region of interest" description="Disordered" evidence="2">
    <location>
        <begin position="129"/>
        <end position="190"/>
    </location>
</feature>
<protein>
    <submittedName>
        <fullName evidence="3">Uncharacterized protein</fullName>
    </submittedName>
</protein>
<reference evidence="3 4" key="1">
    <citation type="submission" date="2016-07" db="EMBL/GenBank/DDBJ databases">
        <title>Draft genome of the white-rot fungus Obba rivulosa 3A-2.</title>
        <authorList>
            <consortium name="DOE Joint Genome Institute"/>
            <person name="Miettinen O."/>
            <person name="Riley R."/>
            <person name="Acob R."/>
            <person name="Barry K."/>
            <person name="Cullen D."/>
            <person name="De Vries R."/>
            <person name="Hainaut M."/>
            <person name="Hatakka A."/>
            <person name="Henrissat B."/>
            <person name="Hilden K."/>
            <person name="Kuo R."/>
            <person name="Labutti K."/>
            <person name="Lipzen A."/>
            <person name="Makela M.R."/>
            <person name="Sandor L."/>
            <person name="Spatafora J.W."/>
            <person name="Grigoriev I.V."/>
            <person name="Hibbett D.S."/>
        </authorList>
    </citation>
    <scope>NUCLEOTIDE SEQUENCE [LARGE SCALE GENOMIC DNA]</scope>
    <source>
        <strain evidence="3 4">3A-2</strain>
    </source>
</reference>
<sequence>MSAQLDRKTLESMRRADLQRLCKDHGIKANLKSEALIDLLLDTTQPLIRHAPVPGPSSRRASSMRVVSRSTAGIRPRGHSGSSMIIHDTDEEEESDRDAIQSEPEPQRIVDLAPRKRKAKETQFRLGVGRPALAGGSGAREITRSVSVPRTTRGRGSRSRKPTEVVIQEEDEGEGMEAEPSNTQAGDASRPLVSELHAQPSPPLPIPSDTPPQLADFMTAAMSPIQEQMQTMQTELRRLADEFAGLNALKLKLSELTAEVEVLREKASQAAGLEAEVQSLKSAMSNLKLADRTVFPSHVKLGDTSDYIMSDPDSIPHVDIADISRSTAEAFASGAGASSTPAVRRYSPSSLPVPASLLGKRHRPADEANDTGVFDVEKEDDLSERELAQRIARPSKKRAKLSERGVDPGPPSRLDSPAMQEDPAPGTSTPVVRGAGFTVFSGPEESIDEFVDRPLLTTRLSDLFIFPPGHTPPPIGGDGPVTETANANENRPQQNAPFAFNFTNAVFQAVTSTPAPGYGLTLPAFSYPEPPTSPTPAGPSGGYIERAGGRRERNDLFHPHGAPRRPKSAASTKDAPAQGSQAHAGTSASGTDQQACVNPSALLHTPSIPEGEPPSESARGAATASSSTAVGAGLGMGAMPLPPETPALPMKRTMYGTELEGDTRFGDFGVEGVATGFWAGGAPRF</sequence>
<feature type="region of interest" description="Disordered" evidence="2">
    <location>
        <begin position="195"/>
        <end position="214"/>
    </location>
</feature>
<feature type="region of interest" description="Disordered" evidence="2">
    <location>
        <begin position="355"/>
        <end position="432"/>
    </location>
</feature>
<feature type="region of interest" description="Disordered" evidence="2">
    <location>
        <begin position="50"/>
        <end position="106"/>
    </location>
</feature>
<organism evidence="3 4">
    <name type="scientific">Obba rivulosa</name>
    <dbReference type="NCBI Taxonomy" id="1052685"/>
    <lineage>
        <taxon>Eukaryota</taxon>
        <taxon>Fungi</taxon>
        <taxon>Dikarya</taxon>
        <taxon>Basidiomycota</taxon>
        <taxon>Agaricomycotina</taxon>
        <taxon>Agaricomycetes</taxon>
        <taxon>Polyporales</taxon>
        <taxon>Gelatoporiaceae</taxon>
        <taxon>Obba</taxon>
    </lineage>
</organism>
<feature type="compositionally biased region" description="Polar residues" evidence="2">
    <location>
        <begin position="483"/>
        <end position="492"/>
    </location>
</feature>
<name>A0A8E2DVB7_9APHY</name>
<evidence type="ECO:0000313" key="4">
    <source>
        <dbReference type="Proteomes" id="UP000250043"/>
    </source>
</evidence>
<feature type="compositionally biased region" description="Pro residues" evidence="2">
    <location>
        <begin position="200"/>
        <end position="210"/>
    </location>
</feature>
<evidence type="ECO:0000313" key="3">
    <source>
        <dbReference type="EMBL" id="OCH96538.1"/>
    </source>
</evidence>
<keyword evidence="4" id="KW-1185">Reference proteome</keyword>
<feature type="compositionally biased region" description="Pro residues" evidence="2">
    <location>
        <begin position="528"/>
        <end position="537"/>
    </location>
</feature>
<dbReference type="AlphaFoldDB" id="A0A8E2DVB7"/>
<feature type="coiled-coil region" evidence="1">
    <location>
        <begin position="229"/>
        <end position="290"/>
    </location>
</feature>
<feature type="region of interest" description="Disordered" evidence="2">
    <location>
        <begin position="467"/>
        <end position="492"/>
    </location>
</feature>
<evidence type="ECO:0000256" key="2">
    <source>
        <dbReference type="SAM" id="MobiDB-lite"/>
    </source>
</evidence>
<feature type="region of interest" description="Disordered" evidence="2">
    <location>
        <begin position="526"/>
        <end position="627"/>
    </location>
</feature>